<dbReference type="Proteomes" id="UP000515277">
    <property type="component" value="Chromosome"/>
</dbReference>
<dbReference type="Pfam" id="PF07992">
    <property type="entry name" value="Pyr_redox_2"/>
    <property type="match status" value="1"/>
</dbReference>
<dbReference type="AlphaFoldDB" id="A0A7G8YLK1"/>
<accession>A0A7G8YLK1</accession>
<dbReference type="GO" id="GO:0019646">
    <property type="term" value="P:aerobic electron transport chain"/>
    <property type="evidence" value="ECO:0007669"/>
    <property type="project" value="TreeGrafter"/>
</dbReference>
<comment type="similarity">
    <text evidence="2">Belongs to the NADH dehydrogenase family.</text>
</comment>
<dbReference type="PRINTS" id="PR00411">
    <property type="entry name" value="PNDRDTASEI"/>
</dbReference>
<feature type="domain" description="FAD/NAD(P)-binding" evidence="6">
    <location>
        <begin position="6"/>
        <end position="275"/>
    </location>
</feature>
<dbReference type="PANTHER" id="PTHR42913:SF3">
    <property type="entry name" value="64 KDA MITOCHONDRIAL NADH DEHYDROGENASE (EUROFUNG)"/>
    <property type="match status" value="1"/>
</dbReference>
<name>A0A7G8YLK1_9PSED</name>
<evidence type="ECO:0000256" key="4">
    <source>
        <dbReference type="ARBA" id="ARBA00022827"/>
    </source>
</evidence>
<dbReference type="SUPFAM" id="SSF51905">
    <property type="entry name" value="FAD/NAD(P)-binding domain"/>
    <property type="match status" value="1"/>
</dbReference>
<evidence type="ECO:0000313" key="8">
    <source>
        <dbReference type="Proteomes" id="UP000515277"/>
    </source>
</evidence>
<evidence type="ECO:0000256" key="3">
    <source>
        <dbReference type="ARBA" id="ARBA00022630"/>
    </source>
</evidence>
<gene>
    <name evidence="7" type="ORF">GGI48_25225</name>
</gene>
<dbReference type="InterPro" id="IPR036188">
    <property type="entry name" value="FAD/NAD-bd_sf"/>
</dbReference>
<evidence type="ECO:0000313" key="7">
    <source>
        <dbReference type="EMBL" id="QNH76551.1"/>
    </source>
</evidence>
<dbReference type="EMBL" id="CP060201">
    <property type="protein sequence ID" value="QNH76551.1"/>
    <property type="molecule type" value="Genomic_DNA"/>
</dbReference>
<keyword evidence="5" id="KW-0560">Oxidoreductase</keyword>
<dbReference type="Gene3D" id="3.50.50.100">
    <property type="match status" value="1"/>
</dbReference>
<dbReference type="RefSeq" id="WP_179600515.1">
    <property type="nucleotide sequence ID" value="NZ_CP060201.1"/>
</dbReference>
<dbReference type="InterPro" id="IPR051169">
    <property type="entry name" value="NADH-Q_oxidoreductase"/>
</dbReference>
<dbReference type="PRINTS" id="PR00368">
    <property type="entry name" value="FADPNR"/>
</dbReference>
<evidence type="ECO:0000256" key="5">
    <source>
        <dbReference type="ARBA" id="ARBA00023002"/>
    </source>
</evidence>
<dbReference type="PANTHER" id="PTHR42913">
    <property type="entry name" value="APOPTOSIS-INDUCING FACTOR 1"/>
    <property type="match status" value="1"/>
</dbReference>
<evidence type="ECO:0000256" key="2">
    <source>
        <dbReference type="ARBA" id="ARBA00005272"/>
    </source>
</evidence>
<keyword evidence="4" id="KW-0274">FAD</keyword>
<organism evidence="7 8">
    <name type="scientific">Pseudomonas protegens</name>
    <dbReference type="NCBI Taxonomy" id="380021"/>
    <lineage>
        <taxon>Bacteria</taxon>
        <taxon>Pseudomonadati</taxon>
        <taxon>Pseudomonadota</taxon>
        <taxon>Gammaproteobacteria</taxon>
        <taxon>Pseudomonadales</taxon>
        <taxon>Pseudomonadaceae</taxon>
        <taxon>Pseudomonas</taxon>
    </lineage>
</organism>
<sequence>MSDLPLLILGGSYAGLLAAARLRKKAPSARILLIADQAHFQQRVRWHEALAGTRVKRAALAPLLARARVEFVQARIVAWNPAAQQIEVHTPQGPQVIAYRGVICALGSVSQGADLPGAEHLWQLSFDQPLAERQAELKRLAACGGRLLVIGNGLSGVECASELAQRFAGLQVSLLGRQQPLPGFCPQAREHACRRLRQLRVNLLIGEVDALQAGAAYLADGRRVGADRMLWCGGLRANPLLLHSGLPLTPQGRLRVGPDLRVEGYEHLWAAGDCSAATLTDGQLLRLSCATALPSGGHAGEAMGDWLQGRQPQPFAFAYVLRCLSLGRGDGIWQLTDARDRAQPRWLGGWRAALIKWMLCTLVWVAPRWELSLGRRIYHWPRTVLDKEST</sequence>
<evidence type="ECO:0000256" key="1">
    <source>
        <dbReference type="ARBA" id="ARBA00001974"/>
    </source>
</evidence>
<keyword evidence="3" id="KW-0285">Flavoprotein</keyword>
<dbReference type="InterPro" id="IPR023753">
    <property type="entry name" value="FAD/NAD-binding_dom"/>
</dbReference>
<protein>
    <submittedName>
        <fullName evidence="7">FAD-dependent oxidoreductase</fullName>
    </submittedName>
</protein>
<comment type="cofactor">
    <cofactor evidence="1">
        <name>FAD</name>
        <dbReference type="ChEBI" id="CHEBI:57692"/>
    </cofactor>
</comment>
<reference evidence="8" key="1">
    <citation type="journal article" date="2020" name="Microbiol. Resour. Announc.">
        <title>Complete genome sequences of four natural Pseudomonas isolates that catabolize a wide range of aromatic compounds relevant to lignin valorization.</title>
        <authorList>
            <person name="Hatmaker E.A."/>
            <person name="Presley G."/>
            <person name="Cannon O."/>
            <person name="Guss A.M."/>
            <person name="Elkins J.G."/>
        </authorList>
    </citation>
    <scope>NUCLEOTIDE SEQUENCE [LARGE SCALE GENOMIC DNA]</scope>
    <source>
        <strain evidence="8">H1F5C</strain>
    </source>
</reference>
<evidence type="ECO:0000259" key="6">
    <source>
        <dbReference type="Pfam" id="PF07992"/>
    </source>
</evidence>
<proteinExistence type="inferred from homology"/>
<dbReference type="GO" id="GO:0003955">
    <property type="term" value="F:NAD(P)H dehydrogenase (quinone) activity"/>
    <property type="evidence" value="ECO:0007669"/>
    <property type="project" value="TreeGrafter"/>
</dbReference>